<dbReference type="PROSITE" id="PS51499">
    <property type="entry name" value="APO"/>
    <property type="match status" value="2"/>
</dbReference>
<reference evidence="2" key="2">
    <citation type="submission" date="2020-08" db="EMBL/GenBank/DDBJ databases">
        <title>Plant Genome Project.</title>
        <authorList>
            <person name="Zhang R.-G."/>
        </authorList>
    </citation>
    <scope>NUCLEOTIDE SEQUENCE</scope>
    <source>
        <strain evidence="2">Huo1</strain>
        <tissue evidence="2">Leaf</tissue>
    </source>
</reference>
<proteinExistence type="predicted"/>
<keyword evidence="3" id="KW-1185">Reference proteome</keyword>
<reference evidence="2" key="1">
    <citation type="submission" date="2018-01" db="EMBL/GenBank/DDBJ databases">
        <authorList>
            <person name="Mao J.F."/>
        </authorList>
    </citation>
    <scope>NUCLEOTIDE SEQUENCE</scope>
    <source>
        <strain evidence="2">Huo1</strain>
        <tissue evidence="2">Leaf</tissue>
    </source>
</reference>
<dbReference type="InterPro" id="IPR023342">
    <property type="entry name" value="APO_dom"/>
</dbReference>
<comment type="caution">
    <text evidence="2">The sequence shown here is derived from an EMBL/GenBank/DDBJ whole genome shotgun (WGS) entry which is preliminary data.</text>
</comment>
<dbReference type="PANTHER" id="PTHR10388">
    <property type="entry name" value="EUKARYOTIC TRANSLATION INITIATION FACTOR SUI1"/>
    <property type="match status" value="1"/>
</dbReference>
<feature type="domain" description="APO" evidence="1">
    <location>
        <begin position="231"/>
        <end position="316"/>
    </location>
</feature>
<evidence type="ECO:0000313" key="3">
    <source>
        <dbReference type="Proteomes" id="UP000298416"/>
    </source>
</evidence>
<organism evidence="2">
    <name type="scientific">Salvia splendens</name>
    <name type="common">Scarlet sage</name>
    <dbReference type="NCBI Taxonomy" id="180675"/>
    <lineage>
        <taxon>Eukaryota</taxon>
        <taxon>Viridiplantae</taxon>
        <taxon>Streptophyta</taxon>
        <taxon>Embryophyta</taxon>
        <taxon>Tracheophyta</taxon>
        <taxon>Spermatophyta</taxon>
        <taxon>Magnoliopsida</taxon>
        <taxon>eudicotyledons</taxon>
        <taxon>Gunneridae</taxon>
        <taxon>Pentapetalae</taxon>
        <taxon>asterids</taxon>
        <taxon>lamiids</taxon>
        <taxon>Lamiales</taxon>
        <taxon>Lamiaceae</taxon>
        <taxon>Nepetoideae</taxon>
        <taxon>Mentheae</taxon>
        <taxon>Salviinae</taxon>
        <taxon>Salvia</taxon>
        <taxon>Salvia subgen. Calosphace</taxon>
        <taxon>core Calosphace</taxon>
    </lineage>
</organism>
<dbReference type="EMBL" id="PNBA02000017">
    <property type="protein sequence ID" value="KAG6395313.1"/>
    <property type="molecule type" value="Genomic_DNA"/>
</dbReference>
<dbReference type="Proteomes" id="UP000298416">
    <property type="component" value="Unassembled WGS sequence"/>
</dbReference>
<dbReference type="GO" id="GO:0003723">
    <property type="term" value="F:RNA binding"/>
    <property type="evidence" value="ECO:0007669"/>
    <property type="project" value="InterPro"/>
</dbReference>
<accession>A0A8X8WJE5</accession>
<gene>
    <name evidence="2" type="ORF">SASPL_145956</name>
</gene>
<evidence type="ECO:0000313" key="2">
    <source>
        <dbReference type="EMBL" id="KAG6395313.1"/>
    </source>
</evidence>
<evidence type="ECO:0000259" key="1">
    <source>
        <dbReference type="PROSITE" id="PS51499"/>
    </source>
</evidence>
<protein>
    <recommendedName>
        <fullName evidence="1">APO domain-containing protein</fullName>
    </recommendedName>
</protein>
<dbReference type="Pfam" id="PF05634">
    <property type="entry name" value="APO_RNA-bind"/>
    <property type="match status" value="2"/>
</dbReference>
<sequence>MARTMLQTHRALKKCTDPDEAEYLRALLVELCRNTNSRRALDLRKLRPMILNRIEHRARDYPVKPILPVAREVLRARTALYSGVSTLIRHIPVWACKYCPEVYIGEGGHLIQTCHGYRRHGKKKVHEWVNGSVDDVIVPVECFHLQKMFQNIIKHQERFDHQRVPAVVELCLQAGVDSNDPSVVITAFDNADDHRSLSEDDLRLIGRQTLDAWEKLRSGVHKLLFVYPARVCKHCCEVHVGPSGHKARTCGVFKYESWHGTHFWKKAGVDDMVPPKRVWHRRRQDPPILVDKGRNYYGHAPAVVDLCSKAGALVPSTYFTMMKIDGLTAPV</sequence>
<name>A0A8X8WJE5_SALSN</name>
<feature type="domain" description="APO" evidence="1">
    <location>
        <begin position="95"/>
        <end position="180"/>
    </location>
</feature>
<dbReference type="AlphaFoldDB" id="A0A8X8WJE5"/>